<evidence type="ECO:0000256" key="1">
    <source>
        <dbReference type="ARBA" id="ARBA00004196"/>
    </source>
</evidence>
<accession>A0A9D2SCG2</accession>
<gene>
    <name evidence="5" type="ORF">H9712_09440</name>
</gene>
<evidence type="ECO:0000259" key="4">
    <source>
        <dbReference type="PROSITE" id="PS51272"/>
    </source>
</evidence>
<feature type="domain" description="SLH" evidence="4">
    <location>
        <begin position="763"/>
        <end position="820"/>
    </location>
</feature>
<keyword evidence="3" id="KW-0732">Signal</keyword>
<feature type="domain" description="SLH" evidence="4">
    <location>
        <begin position="638"/>
        <end position="696"/>
    </location>
</feature>
<comment type="subcellular location">
    <subcellularLocation>
        <location evidence="1">Cell envelope</location>
    </subcellularLocation>
</comment>
<dbReference type="EMBL" id="DWXO01000089">
    <property type="protein sequence ID" value="HJB81200.1"/>
    <property type="molecule type" value="Genomic_DNA"/>
</dbReference>
<evidence type="ECO:0000256" key="2">
    <source>
        <dbReference type="ARBA" id="ARBA00022737"/>
    </source>
</evidence>
<evidence type="ECO:0000313" key="5">
    <source>
        <dbReference type="EMBL" id="HJB81200.1"/>
    </source>
</evidence>
<dbReference type="InterPro" id="IPR013378">
    <property type="entry name" value="InlB-like_B-rpt"/>
</dbReference>
<organism evidence="5 6">
    <name type="scientific">Candidatus Flavonifractor intestinigallinarum</name>
    <dbReference type="NCBI Taxonomy" id="2838586"/>
    <lineage>
        <taxon>Bacteria</taxon>
        <taxon>Bacillati</taxon>
        <taxon>Bacillota</taxon>
        <taxon>Clostridia</taxon>
        <taxon>Eubacteriales</taxon>
        <taxon>Oscillospiraceae</taxon>
        <taxon>Flavonifractor</taxon>
    </lineage>
</organism>
<evidence type="ECO:0000313" key="6">
    <source>
        <dbReference type="Proteomes" id="UP000823921"/>
    </source>
</evidence>
<dbReference type="GO" id="GO:0016805">
    <property type="term" value="F:dipeptidase activity"/>
    <property type="evidence" value="ECO:0007669"/>
    <property type="project" value="UniProtKB-KW"/>
</dbReference>
<dbReference type="Pfam" id="PF09479">
    <property type="entry name" value="Flg_new"/>
    <property type="match status" value="1"/>
</dbReference>
<dbReference type="EC" id="3.4.13.-" evidence="5"/>
<dbReference type="Pfam" id="PF00395">
    <property type="entry name" value="SLH"/>
    <property type="match status" value="3"/>
</dbReference>
<dbReference type="Gene3D" id="3.60.60.10">
    <property type="entry name" value="Penicillin V Acylase, Chain A"/>
    <property type="match status" value="1"/>
</dbReference>
<sequence>MKQKRIKQLGTALLAGSLVVSSGVSASACCGLYVGSGQSANGSTYVGRSEDIGKLYDKVFEVRPAADHAEGEVYEDTYGFSMPYPAHTYRYTVMRDSIEQGESVLDEDGNLVREAYGEVGMNEKGVSVSATVSTSYNANAKAADPLVGTGICEISLASVILMSADSARDGVEKLAAIIDTYGSGECNSFTISDANEVWDFETLSGYQYVAVKMPDDKVSVNPNMVVMNEIDVSDTENVIASENLISLPLEHGFLVSSQLGEVADEEITKIDIQKTYGSTDFGDGQYIRYWQGVNYLNEELSQSVSVERVDGAAPEGPFNMLFEADRQLTTYEVLRLPAYRGEGTDHAAGDNGTAIGNERQAECHVFEIRSDMPEALATIQWQTMSRAEFSVYLPYYTNLLTDTSDIFKTEYSPSVRNIEDIIDNEDFPAETSAYWVFAAINDLCDNDRDRYGVNVKLYWENYQKTLIEQQEAVDAAMERIYAYSPALAEEKATALAKAVSEEAFENAKSILTELRAFIAADQAGELTEEDVFTPTVLTENKMPTYSIDMEGVGGTGIPSGGSSSSSSTTKYKLTFETNGGTAVDPVSMKAGSVVDLAGYETTRDGYVFDGWYADSDLTEQVTSVKLNRNQTVYAKWTEEIRFDDVDASAWYADGVYYAAGQGIMNGSGNGAFSPDTVMSRAMLVQVLYNLEGQPETDASAFTDVAADAWYADAVAWAADAGIVTGVSDTTFAPDVTMTREQIATILYRYAAYKGYDMTASNDLSGYADAGEIGSYAVEAMGWANGAGLITGSTATTLNPLGSATRAEVATILMRFLESVA</sequence>
<dbReference type="NCBIfam" id="TIGR02543">
    <property type="entry name" value="List_Bact_rpt"/>
    <property type="match status" value="1"/>
</dbReference>
<evidence type="ECO:0000256" key="3">
    <source>
        <dbReference type="SAM" id="SignalP"/>
    </source>
</evidence>
<dbReference type="PROSITE" id="PS51257">
    <property type="entry name" value="PROKAR_LIPOPROTEIN"/>
    <property type="match status" value="1"/>
</dbReference>
<dbReference type="InterPro" id="IPR001119">
    <property type="entry name" value="SLH_dom"/>
</dbReference>
<feature type="signal peptide" evidence="3">
    <location>
        <begin position="1"/>
        <end position="26"/>
    </location>
</feature>
<feature type="chain" id="PRO_5039137615" evidence="3">
    <location>
        <begin position="27"/>
        <end position="820"/>
    </location>
</feature>
<dbReference type="PANTHER" id="PTHR12994:SF17">
    <property type="entry name" value="LD30995P"/>
    <property type="match status" value="1"/>
</dbReference>
<proteinExistence type="predicted"/>
<keyword evidence="5" id="KW-0378">Hydrolase</keyword>
<dbReference type="InterPro" id="IPR005322">
    <property type="entry name" value="Peptidase_C69"/>
</dbReference>
<dbReference type="Proteomes" id="UP000823921">
    <property type="component" value="Unassembled WGS sequence"/>
</dbReference>
<dbReference type="Gene3D" id="2.60.40.4270">
    <property type="entry name" value="Listeria-Bacteroides repeat domain"/>
    <property type="match status" value="1"/>
</dbReference>
<keyword evidence="5" id="KW-0224">Dipeptidase</keyword>
<dbReference type="PANTHER" id="PTHR12994">
    <property type="entry name" value="SECERNIN"/>
    <property type="match status" value="1"/>
</dbReference>
<feature type="domain" description="SLH" evidence="4">
    <location>
        <begin position="697"/>
        <end position="760"/>
    </location>
</feature>
<comment type="caution">
    <text evidence="5">The sequence shown here is derived from an EMBL/GenBank/DDBJ whole genome shotgun (WGS) entry which is preliminary data.</text>
</comment>
<reference evidence="5" key="2">
    <citation type="submission" date="2021-04" db="EMBL/GenBank/DDBJ databases">
        <authorList>
            <person name="Gilroy R."/>
        </authorList>
    </citation>
    <scope>NUCLEOTIDE SEQUENCE</scope>
    <source>
        <strain evidence="5">CHK192-8294</strain>
    </source>
</reference>
<dbReference type="InterPro" id="IPR042229">
    <property type="entry name" value="Listeria/Bacterioides_rpt_sf"/>
</dbReference>
<dbReference type="PROSITE" id="PS51272">
    <property type="entry name" value="SLH"/>
    <property type="match status" value="3"/>
</dbReference>
<dbReference type="GO" id="GO:0006508">
    <property type="term" value="P:proteolysis"/>
    <property type="evidence" value="ECO:0007669"/>
    <property type="project" value="InterPro"/>
</dbReference>
<keyword evidence="2" id="KW-0677">Repeat</keyword>
<keyword evidence="5" id="KW-0645">Protease</keyword>
<dbReference type="Pfam" id="PF03577">
    <property type="entry name" value="Peptidase_C69"/>
    <property type="match status" value="1"/>
</dbReference>
<dbReference type="AlphaFoldDB" id="A0A9D2SCG2"/>
<protein>
    <submittedName>
        <fullName evidence="5">C69 family dipeptidase</fullName>
        <ecNumber evidence="5">3.4.13.-</ecNumber>
    </submittedName>
</protein>
<dbReference type="GO" id="GO:0030313">
    <property type="term" value="C:cell envelope"/>
    <property type="evidence" value="ECO:0007669"/>
    <property type="project" value="UniProtKB-SubCell"/>
</dbReference>
<dbReference type="GO" id="GO:0070004">
    <property type="term" value="F:cysteine-type exopeptidase activity"/>
    <property type="evidence" value="ECO:0007669"/>
    <property type="project" value="InterPro"/>
</dbReference>
<name>A0A9D2SCG2_9FIRM</name>
<reference evidence="5" key="1">
    <citation type="journal article" date="2021" name="PeerJ">
        <title>Extensive microbial diversity within the chicken gut microbiome revealed by metagenomics and culture.</title>
        <authorList>
            <person name="Gilroy R."/>
            <person name="Ravi A."/>
            <person name="Getino M."/>
            <person name="Pursley I."/>
            <person name="Horton D.L."/>
            <person name="Alikhan N.F."/>
            <person name="Baker D."/>
            <person name="Gharbi K."/>
            <person name="Hall N."/>
            <person name="Watson M."/>
            <person name="Adriaenssens E.M."/>
            <person name="Foster-Nyarko E."/>
            <person name="Jarju S."/>
            <person name="Secka A."/>
            <person name="Antonio M."/>
            <person name="Oren A."/>
            <person name="Chaudhuri R.R."/>
            <person name="La Ragione R."/>
            <person name="Hildebrand F."/>
            <person name="Pallen M.J."/>
        </authorList>
    </citation>
    <scope>NUCLEOTIDE SEQUENCE</scope>
    <source>
        <strain evidence="5">CHK192-8294</strain>
    </source>
</reference>